<dbReference type="InterPro" id="IPR029052">
    <property type="entry name" value="Metallo-depent_PP-like"/>
</dbReference>
<dbReference type="AlphaFoldDB" id="A0A290QL76"/>
<sequence length="239" mass="26540">MTILHVTDFHFNKRWFDWLPDNAPAHDLLVMSGDMLNLSDATSHRKQIYWVADWIKDYPFPISICSGNHDLEWDAEAELWTPAYWLREVAGPKVWTDGQRVILDGLSLINISCTTRPKGGEADIWVAHAPPAGTSVGTRLNGRDAGDPDLVGPARRYAPRAILSGHIHDPVSWFEKRNSTLFLNPGRTADARIPNHIILDTESFSCELITENRRETSAVSATPESGAAPHDDSLVPAVA</sequence>
<protein>
    <recommendedName>
        <fullName evidence="2">Calcineurin-like phosphoesterase domain-containing protein</fullName>
    </recommendedName>
</protein>
<keyword evidence="4" id="KW-1185">Reference proteome</keyword>
<accession>A0A290QL76</accession>
<dbReference type="EMBL" id="CP023344">
    <property type="protein sequence ID" value="ATC65161.1"/>
    <property type="molecule type" value="Genomic_DNA"/>
</dbReference>
<feature type="domain" description="Calcineurin-like phosphoesterase" evidence="2">
    <location>
        <begin position="1"/>
        <end position="170"/>
    </location>
</feature>
<dbReference type="SUPFAM" id="SSF56300">
    <property type="entry name" value="Metallo-dependent phosphatases"/>
    <property type="match status" value="1"/>
</dbReference>
<dbReference type="InterPro" id="IPR051693">
    <property type="entry name" value="UPF0046_metallophosphoest"/>
</dbReference>
<dbReference type="InterPro" id="IPR004843">
    <property type="entry name" value="Calcineurin-like_PHP"/>
</dbReference>
<organism evidence="3 4">
    <name type="scientific">Nibricoccus aquaticus</name>
    <dbReference type="NCBI Taxonomy" id="2576891"/>
    <lineage>
        <taxon>Bacteria</taxon>
        <taxon>Pseudomonadati</taxon>
        <taxon>Verrucomicrobiota</taxon>
        <taxon>Opitutia</taxon>
        <taxon>Opitutales</taxon>
        <taxon>Opitutaceae</taxon>
        <taxon>Nibricoccus</taxon>
    </lineage>
</organism>
<dbReference type="GO" id="GO:0016787">
    <property type="term" value="F:hydrolase activity"/>
    <property type="evidence" value="ECO:0007669"/>
    <property type="project" value="InterPro"/>
</dbReference>
<proteinExistence type="predicted"/>
<name>A0A290QL76_9BACT</name>
<gene>
    <name evidence="3" type="ORF">CMV30_15035</name>
</gene>
<dbReference type="Pfam" id="PF00149">
    <property type="entry name" value="Metallophos"/>
    <property type="match status" value="1"/>
</dbReference>
<evidence type="ECO:0000259" key="2">
    <source>
        <dbReference type="Pfam" id="PF00149"/>
    </source>
</evidence>
<dbReference type="RefSeq" id="WP_096056792.1">
    <property type="nucleotide sequence ID" value="NZ_CP023344.1"/>
</dbReference>
<dbReference type="OrthoDB" id="332939at2"/>
<dbReference type="KEGG" id="vbh:CMV30_15035"/>
<dbReference type="PANTHER" id="PTHR12905">
    <property type="entry name" value="METALLOPHOSPHOESTERASE"/>
    <property type="match status" value="1"/>
</dbReference>
<evidence type="ECO:0000313" key="3">
    <source>
        <dbReference type="EMBL" id="ATC65161.1"/>
    </source>
</evidence>
<evidence type="ECO:0000256" key="1">
    <source>
        <dbReference type="SAM" id="MobiDB-lite"/>
    </source>
</evidence>
<dbReference type="Proteomes" id="UP000217265">
    <property type="component" value="Chromosome"/>
</dbReference>
<dbReference type="PANTHER" id="PTHR12905:SF0">
    <property type="entry name" value="CALCINEURIN-LIKE PHOSPHOESTERASE DOMAIN-CONTAINING PROTEIN"/>
    <property type="match status" value="1"/>
</dbReference>
<evidence type="ECO:0000313" key="4">
    <source>
        <dbReference type="Proteomes" id="UP000217265"/>
    </source>
</evidence>
<dbReference type="CDD" id="cd00838">
    <property type="entry name" value="MPP_superfamily"/>
    <property type="match status" value="1"/>
</dbReference>
<feature type="region of interest" description="Disordered" evidence="1">
    <location>
        <begin position="215"/>
        <end position="239"/>
    </location>
</feature>
<dbReference type="Gene3D" id="3.60.21.10">
    <property type="match status" value="2"/>
</dbReference>
<reference evidence="3 4" key="1">
    <citation type="submission" date="2017-09" db="EMBL/GenBank/DDBJ databases">
        <title>Complete genome sequence of Verrucomicrobial strain HZ-65, isolated from freshwater.</title>
        <authorList>
            <person name="Choi A."/>
        </authorList>
    </citation>
    <scope>NUCLEOTIDE SEQUENCE [LARGE SCALE GENOMIC DNA]</scope>
    <source>
        <strain evidence="3 4">HZ-65</strain>
    </source>
</reference>